<keyword evidence="1" id="KW-0862">Zinc</keyword>
<evidence type="ECO:0000256" key="2">
    <source>
        <dbReference type="SAM" id="MobiDB-lite"/>
    </source>
</evidence>
<protein>
    <recommendedName>
        <fullName evidence="3">C3H1-type domain-containing protein</fullName>
    </recommendedName>
</protein>
<evidence type="ECO:0000313" key="5">
    <source>
        <dbReference type="Proteomes" id="UP001385951"/>
    </source>
</evidence>
<dbReference type="EMBL" id="JASBNA010000001">
    <property type="protein sequence ID" value="KAK7695525.1"/>
    <property type="molecule type" value="Genomic_DNA"/>
</dbReference>
<dbReference type="PANTHER" id="PTHR37543:SF1">
    <property type="entry name" value="CCCH ZINC FINGER DNA BINDING PROTEIN (AFU_ORTHOLOGUE AFUA_5G12760)"/>
    <property type="match status" value="1"/>
</dbReference>
<gene>
    <name evidence="4" type="ORF">QCA50_000161</name>
</gene>
<keyword evidence="1" id="KW-0863">Zinc-finger</keyword>
<name>A0AAW0GWE8_9APHY</name>
<evidence type="ECO:0000313" key="4">
    <source>
        <dbReference type="EMBL" id="KAK7695525.1"/>
    </source>
</evidence>
<dbReference type="Proteomes" id="UP001385951">
    <property type="component" value="Unassembled WGS sequence"/>
</dbReference>
<dbReference type="PROSITE" id="PS50103">
    <property type="entry name" value="ZF_C3H1"/>
    <property type="match status" value="2"/>
</dbReference>
<accession>A0AAW0GWE8</accession>
<dbReference type="InterPro" id="IPR000571">
    <property type="entry name" value="Znf_CCCH"/>
</dbReference>
<comment type="caution">
    <text evidence="4">The sequence shown here is derived from an EMBL/GenBank/DDBJ whole genome shotgun (WGS) entry which is preliminary data.</text>
</comment>
<feature type="domain" description="C3H1-type" evidence="3">
    <location>
        <begin position="371"/>
        <end position="399"/>
    </location>
</feature>
<keyword evidence="5" id="KW-1185">Reference proteome</keyword>
<feature type="region of interest" description="Disordered" evidence="2">
    <location>
        <begin position="302"/>
        <end position="321"/>
    </location>
</feature>
<evidence type="ECO:0000259" key="3">
    <source>
        <dbReference type="PROSITE" id="PS50103"/>
    </source>
</evidence>
<proteinExistence type="predicted"/>
<feature type="compositionally biased region" description="Polar residues" evidence="2">
    <location>
        <begin position="302"/>
        <end position="315"/>
    </location>
</feature>
<feature type="zinc finger region" description="C3H1-type" evidence="1">
    <location>
        <begin position="371"/>
        <end position="399"/>
    </location>
</feature>
<dbReference type="AlphaFoldDB" id="A0AAW0GWE8"/>
<organism evidence="4 5">
    <name type="scientific">Cerrena zonata</name>
    <dbReference type="NCBI Taxonomy" id="2478898"/>
    <lineage>
        <taxon>Eukaryota</taxon>
        <taxon>Fungi</taxon>
        <taxon>Dikarya</taxon>
        <taxon>Basidiomycota</taxon>
        <taxon>Agaricomycotina</taxon>
        <taxon>Agaricomycetes</taxon>
        <taxon>Polyporales</taxon>
        <taxon>Cerrenaceae</taxon>
        <taxon>Cerrena</taxon>
    </lineage>
</organism>
<keyword evidence="1" id="KW-0479">Metal-binding</keyword>
<feature type="domain" description="C3H1-type" evidence="3">
    <location>
        <begin position="332"/>
        <end position="359"/>
    </location>
</feature>
<dbReference type="InterPro" id="IPR057683">
    <property type="entry name" value="DUF7923"/>
</dbReference>
<dbReference type="PANTHER" id="PTHR37543">
    <property type="entry name" value="CCCH ZINC FINGER DNA BINDING PROTEIN (AFU_ORTHOLOGUE AFUA_5G12760)"/>
    <property type="match status" value="1"/>
</dbReference>
<sequence>MTSTTTAAGEVNKQLWDDALTRLLDLSTVTLKRNADLETRVNELELELSVWKQAHSNMVEMVDRDKKAHNVQVATLNRQLSSLDAIKNPFILCAIDGNTNIFNQTLWNQGQQGGRLAAQLLTKGIAEYLSQEEVQVFGRLSFWITIFVDRERLLATLIGSNICTSEQFKAFFTGFTEASTRFLVVDAGTGQSSVDAKLQEYIETYARFPQTLRLILGGGYDSGYLGTYSSLNREELLGKLALLRGPVDPTDDVQGLAIPSISVEELFELHKLPGVDSKRPGPISLPTTGLGSITTNGGLISPQSESHFSRTSEPSRQVGPGKLIDPTKPLHKQSPPPCNEHYLMTCSKGSSCKYSHEWNLTAEQLDTLSKNAKKAPCNYLKNGLPCPYGSKCCWGHVCPSGSRCFHLSKGKCWFKGASMHPPVSPDGSTP</sequence>
<evidence type="ECO:0000256" key="1">
    <source>
        <dbReference type="PROSITE-ProRule" id="PRU00723"/>
    </source>
</evidence>
<dbReference type="GO" id="GO:0008270">
    <property type="term" value="F:zinc ion binding"/>
    <property type="evidence" value="ECO:0007669"/>
    <property type="project" value="UniProtKB-KW"/>
</dbReference>
<dbReference type="Pfam" id="PF25540">
    <property type="entry name" value="DUF7923"/>
    <property type="match status" value="1"/>
</dbReference>
<reference evidence="4 5" key="1">
    <citation type="submission" date="2022-09" db="EMBL/GenBank/DDBJ databases">
        <authorList>
            <person name="Palmer J.M."/>
        </authorList>
    </citation>
    <scope>NUCLEOTIDE SEQUENCE [LARGE SCALE GENOMIC DNA]</scope>
    <source>
        <strain evidence="4 5">DSM 7382</strain>
    </source>
</reference>
<feature type="zinc finger region" description="C3H1-type" evidence="1">
    <location>
        <begin position="332"/>
        <end position="359"/>
    </location>
</feature>